<evidence type="ECO:0000313" key="3">
    <source>
        <dbReference type="Proteomes" id="UP001628091"/>
    </source>
</evidence>
<comment type="caution">
    <text evidence="2">The sequence shown here is derived from an EMBL/GenBank/DDBJ whole genome shotgun (WGS) entry which is preliminary data.</text>
</comment>
<protein>
    <submittedName>
        <fullName evidence="2">Uncharacterized protein</fullName>
    </submittedName>
</protein>
<gene>
    <name evidence="2" type="ORF">PPNSA23_37340</name>
</gene>
<keyword evidence="1" id="KW-0732">Signal</keyword>
<organism evidence="2 3">
    <name type="scientific">Phyllobacterium phragmitis</name>
    <dbReference type="NCBI Taxonomy" id="2670329"/>
    <lineage>
        <taxon>Bacteria</taxon>
        <taxon>Pseudomonadati</taxon>
        <taxon>Pseudomonadota</taxon>
        <taxon>Alphaproteobacteria</taxon>
        <taxon>Hyphomicrobiales</taxon>
        <taxon>Phyllobacteriaceae</taxon>
        <taxon>Phyllobacterium</taxon>
    </lineage>
</organism>
<name>A0ABQ0H4D8_9HYPH</name>
<sequence length="141" mass="15095">MMKTFAVTMALLMAGPSVASSDTQDSSFVRLHALDLLDGILTKDQTVTLQLLAHQTAIANVCNGFTVDDGKFQKSFDTLAASNSDKMSDVQKDYFDKHLLVSFGILVGGEMAAIGKDPAGACKAAAEEKSNKDFANVMVWK</sequence>
<evidence type="ECO:0000313" key="2">
    <source>
        <dbReference type="EMBL" id="GAB1583791.1"/>
    </source>
</evidence>
<dbReference type="Proteomes" id="UP001628091">
    <property type="component" value="Unassembled WGS sequence"/>
</dbReference>
<accession>A0ABQ0H4D8</accession>
<dbReference type="EMBL" id="BAAFZP010000002">
    <property type="protein sequence ID" value="GAB1583791.1"/>
    <property type="molecule type" value="Genomic_DNA"/>
</dbReference>
<dbReference type="RefSeq" id="WP_407866341.1">
    <property type="nucleotide sequence ID" value="NZ_BAAFZP010000002.1"/>
</dbReference>
<feature type="signal peptide" evidence="1">
    <location>
        <begin position="1"/>
        <end position="19"/>
    </location>
</feature>
<feature type="chain" id="PRO_5046297459" evidence="1">
    <location>
        <begin position="20"/>
        <end position="141"/>
    </location>
</feature>
<reference evidence="2 3" key="1">
    <citation type="submission" date="2024-10" db="EMBL/GenBank/DDBJ databases">
        <title>Isolation, draft genome sequencing and identification of Phyllobacterium sp. NSA23, isolated from leaf soil.</title>
        <authorList>
            <person name="Akita H."/>
        </authorList>
    </citation>
    <scope>NUCLEOTIDE SEQUENCE [LARGE SCALE GENOMIC DNA]</scope>
    <source>
        <strain evidence="2 3">NSA23</strain>
    </source>
</reference>
<evidence type="ECO:0000256" key="1">
    <source>
        <dbReference type="SAM" id="SignalP"/>
    </source>
</evidence>
<proteinExistence type="predicted"/>
<keyword evidence="3" id="KW-1185">Reference proteome</keyword>